<dbReference type="Proteomes" id="UP001153069">
    <property type="component" value="Unassembled WGS sequence"/>
</dbReference>
<dbReference type="EMBL" id="CAICTM010001546">
    <property type="protein sequence ID" value="CAB9524532.1"/>
    <property type="molecule type" value="Genomic_DNA"/>
</dbReference>
<organism evidence="2 3">
    <name type="scientific">Seminavis robusta</name>
    <dbReference type="NCBI Taxonomy" id="568900"/>
    <lineage>
        <taxon>Eukaryota</taxon>
        <taxon>Sar</taxon>
        <taxon>Stramenopiles</taxon>
        <taxon>Ochrophyta</taxon>
        <taxon>Bacillariophyta</taxon>
        <taxon>Bacillariophyceae</taxon>
        <taxon>Bacillariophycidae</taxon>
        <taxon>Naviculales</taxon>
        <taxon>Naviculaceae</taxon>
        <taxon>Seminavis</taxon>
    </lineage>
</organism>
<reference evidence="2" key="1">
    <citation type="submission" date="2020-06" db="EMBL/GenBank/DDBJ databases">
        <authorList>
            <consortium name="Plant Systems Biology data submission"/>
        </authorList>
    </citation>
    <scope>NUCLEOTIDE SEQUENCE</scope>
    <source>
        <strain evidence="2">D6</strain>
    </source>
</reference>
<keyword evidence="3" id="KW-1185">Reference proteome</keyword>
<dbReference type="OrthoDB" id="43903at2759"/>
<feature type="domain" description="Dynamin N-terminal" evidence="1">
    <location>
        <begin position="6"/>
        <end position="184"/>
    </location>
</feature>
<proteinExistence type="predicted"/>
<dbReference type="InterPro" id="IPR027417">
    <property type="entry name" value="P-loop_NTPase"/>
</dbReference>
<evidence type="ECO:0000259" key="1">
    <source>
        <dbReference type="Pfam" id="PF00350"/>
    </source>
</evidence>
<sequence>MFEIRIGVIGYVSVGKTTVINALFGEEFGEVAMKRTTAVVNSFRISSPEDAMATMKVEDQDSSDESVTLVSKKLSASVTLKETSTDNASFRNSNDVKEKTFDIELEESLHKMRPDTKLVIVDVPGINEAGTSSKYKDFVNSNWHTFDIVVLVMDARQGVNTEEQLDLLKLVKDNLTSSKDVPVIILANKVDDPFDREQKALLDEAREAIANLFGVGDRERALQLLLNPLETKKGQAKRLKQDQTDLFPVVIPISAMHAFVYRCGSRLSFDEFIKMDKDFIEKIGKHSYGWQWHQFGEEGQLQKAFKAVSETDLRKGGMIASNFEAFVKVLQCCIGDKQQQTLHIEHQVKVALERMKQASPGSDLGTELITAYTKLEAIGRPVSHLPKAFWASFDRLKNEAFNDFKTNNSPASFTQPIGQLCNYHRALQALQWPNEMEKVAKNAKALAVECAVLVIESDKFSQLSESDQSLIVGSMLLSSSETAFNLHFGFLRLYLESKRPYASGRVCTHRPSGRECYFQQCNGRLSTCPSSYGNGVELCGSCSRYWIMIDFKHANENCPYCLIRGSGNWPLSAAKKDGVGLHSVRCNSGCTRTFVFFPPTFRDVKMKAEGGQLVPVDENVYKKAVTVDVPDSPEDPNHFGHVLWKCCQLLQKAEA</sequence>
<dbReference type="SUPFAM" id="SSF52540">
    <property type="entry name" value="P-loop containing nucleoside triphosphate hydrolases"/>
    <property type="match status" value="1"/>
</dbReference>
<gene>
    <name evidence="2" type="ORF">SEMRO_1548_G281600.1</name>
</gene>
<comment type="caution">
    <text evidence="2">The sequence shown here is derived from an EMBL/GenBank/DDBJ whole genome shotgun (WGS) entry which is preliminary data.</text>
</comment>
<protein>
    <recommendedName>
        <fullName evidence="1">Dynamin N-terminal domain-containing protein</fullName>
    </recommendedName>
</protein>
<evidence type="ECO:0000313" key="2">
    <source>
        <dbReference type="EMBL" id="CAB9524532.1"/>
    </source>
</evidence>
<name>A0A9N8HT97_9STRA</name>
<dbReference type="InterPro" id="IPR045063">
    <property type="entry name" value="Dynamin_N"/>
</dbReference>
<dbReference type="Gene3D" id="3.40.50.300">
    <property type="entry name" value="P-loop containing nucleotide triphosphate hydrolases"/>
    <property type="match status" value="1"/>
</dbReference>
<dbReference type="AlphaFoldDB" id="A0A9N8HT97"/>
<accession>A0A9N8HT97</accession>
<dbReference type="Pfam" id="PF00350">
    <property type="entry name" value="Dynamin_N"/>
    <property type="match status" value="1"/>
</dbReference>
<dbReference type="CDD" id="cd00882">
    <property type="entry name" value="Ras_like_GTPase"/>
    <property type="match status" value="1"/>
</dbReference>
<evidence type="ECO:0000313" key="3">
    <source>
        <dbReference type="Proteomes" id="UP001153069"/>
    </source>
</evidence>